<dbReference type="Gene3D" id="3.40.1110.10">
    <property type="entry name" value="Calcium-transporting ATPase, cytoplasmic domain N"/>
    <property type="match status" value="1"/>
</dbReference>
<evidence type="ECO:0000256" key="3">
    <source>
        <dbReference type="ARBA" id="ARBA00022448"/>
    </source>
</evidence>
<feature type="transmembrane region" description="Helical" evidence="15">
    <location>
        <begin position="309"/>
        <end position="327"/>
    </location>
</feature>
<evidence type="ECO:0000256" key="2">
    <source>
        <dbReference type="ARBA" id="ARBA00006024"/>
    </source>
</evidence>
<comment type="caution">
    <text evidence="18">The sequence shown here is derived from an EMBL/GenBank/DDBJ whole genome shotgun (WGS) entry which is preliminary data.</text>
</comment>
<dbReference type="EMBL" id="VWRN01000018">
    <property type="protein sequence ID" value="KAA6129574.1"/>
    <property type="molecule type" value="Genomic_DNA"/>
</dbReference>
<dbReference type="Gene3D" id="3.40.50.1000">
    <property type="entry name" value="HAD superfamily/HAD-like"/>
    <property type="match status" value="1"/>
</dbReference>
<evidence type="ECO:0000256" key="4">
    <source>
        <dbReference type="ARBA" id="ARBA00022475"/>
    </source>
</evidence>
<evidence type="ECO:0000256" key="9">
    <source>
        <dbReference type="ARBA" id="ARBA00022840"/>
    </source>
</evidence>
<keyword evidence="12 15" id="KW-1133">Transmembrane helix</keyword>
<feature type="domain" description="HMA" evidence="17">
    <location>
        <begin position="129"/>
        <end position="195"/>
    </location>
</feature>
<keyword evidence="4 15" id="KW-1003">Cell membrane</keyword>
<organism evidence="18 19">
    <name type="scientific">Cupriavidus cauae</name>
    <dbReference type="NCBI Taxonomy" id="2608999"/>
    <lineage>
        <taxon>Bacteria</taxon>
        <taxon>Pseudomonadati</taxon>
        <taxon>Pseudomonadota</taxon>
        <taxon>Betaproteobacteria</taxon>
        <taxon>Burkholderiales</taxon>
        <taxon>Burkholderiaceae</taxon>
        <taxon>Cupriavidus</taxon>
    </lineage>
</organism>
<evidence type="ECO:0000313" key="19">
    <source>
        <dbReference type="Proteomes" id="UP000324324"/>
    </source>
</evidence>
<keyword evidence="10" id="KW-0460">Magnesium</keyword>
<feature type="transmembrane region" description="Helical" evidence="15">
    <location>
        <begin position="285"/>
        <end position="303"/>
    </location>
</feature>
<dbReference type="InterPro" id="IPR036412">
    <property type="entry name" value="HAD-like_sf"/>
</dbReference>
<dbReference type="InterPro" id="IPR059000">
    <property type="entry name" value="ATPase_P-type_domA"/>
</dbReference>
<dbReference type="InterPro" id="IPR036163">
    <property type="entry name" value="HMA_dom_sf"/>
</dbReference>
<evidence type="ECO:0000313" key="18">
    <source>
        <dbReference type="EMBL" id="KAA6129574.1"/>
    </source>
</evidence>
<evidence type="ECO:0000256" key="16">
    <source>
        <dbReference type="SAM" id="MobiDB-lite"/>
    </source>
</evidence>
<keyword evidence="5" id="KW-0597">Phosphoprotein</keyword>
<dbReference type="Pfam" id="PF12156">
    <property type="entry name" value="ATPase-cat_bd"/>
    <property type="match status" value="1"/>
</dbReference>
<dbReference type="PANTHER" id="PTHR43520:SF5">
    <property type="entry name" value="CATION-TRANSPORTING P-TYPE ATPASE-RELATED"/>
    <property type="match status" value="1"/>
</dbReference>
<accession>A0A5M8B9E8</accession>
<keyword evidence="6 15" id="KW-0812">Transmembrane</keyword>
<keyword evidence="7 15" id="KW-0479">Metal-binding</keyword>
<dbReference type="CDD" id="cd00371">
    <property type="entry name" value="HMA"/>
    <property type="match status" value="1"/>
</dbReference>
<evidence type="ECO:0000256" key="14">
    <source>
        <dbReference type="ARBA" id="ARBA00023136"/>
    </source>
</evidence>
<dbReference type="GO" id="GO:0055070">
    <property type="term" value="P:copper ion homeostasis"/>
    <property type="evidence" value="ECO:0007669"/>
    <property type="project" value="TreeGrafter"/>
</dbReference>
<evidence type="ECO:0000256" key="13">
    <source>
        <dbReference type="ARBA" id="ARBA00023065"/>
    </source>
</evidence>
<evidence type="ECO:0000256" key="11">
    <source>
        <dbReference type="ARBA" id="ARBA00022967"/>
    </source>
</evidence>
<feature type="transmembrane region" description="Helical" evidence="15">
    <location>
        <begin position="848"/>
        <end position="864"/>
    </location>
</feature>
<keyword evidence="19" id="KW-1185">Reference proteome</keyword>
<dbReference type="PROSITE" id="PS00154">
    <property type="entry name" value="ATPASE_E1_E2"/>
    <property type="match status" value="1"/>
</dbReference>
<feature type="transmembrane region" description="Helical" evidence="15">
    <location>
        <begin position="870"/>
        <end position="892"/>
    </location>
</feature>
<dbReference type="SUPFAM" id="SSF81653">
    <property type="entry name" value="Calcium ATPase, transduction domain A"/>
    <property type="match status" value="1"/>
</dbReference>
<keyword evidence="9 15" id="KW-0067">ATP-binding</keyword>
<evidence type="ECO:0000256" key="12">
    <source>
        <dbReference type="ARBA" id="ARBA00022989"/>
    </source>
</evidence>
<dbReference type="InterPro" id="IPR006121">
    <property type="entry name" value="HMA_dom"/>
</dbReference>
<dbReference type="GO" id="GO:0005507">
    <property type="term" value="F:copper ion binding"/>
    <property type="evidence" value="ECO:0007669"/>
    <property type="project" value="TreeGrafter"/>
</dbReference>
<dbReference type="PANTHER" id="PTHR43520">
    <property type="entry name" value="ATP7, ISOFORM B"/>
    <property type="match status" value="1"/>
</dbReference>
<feature type="transmembrane region" description="Helical" evidence="15">
    <location>
        <begin position="490"/>
        <end position="520"/>
    </location>
</feature>
<dbReference type="InterPro" id="IPR001757">
    <property type="entry name" value="P_typ_ATPase"/>
</dbReference>
<sequence length="898" mass="94149">MPIAFAPSSHAEPSASATSAHAAADGPTDAACCFHCGLPTGAARDALRAEVGGMPRAFCCAGCLALAQALDQAGFAHLYGGEFRFGRPLDAAARGRLEPVWQAYDTEELRARFVRRLDGAAEARPQERFEITLAPDNIRCAACAWLIEQKLAQLPGVETAVVNLATRRVLVRWRGRALTVAALLGALADIGYTAWPFEFSAADRQDSAARQGLLMRLAVAMLGMMQVMMYAWPVYTHEGTIAATHLRLLQWASLALTLPVIVYSAAPIFAGAWRSLRQRHVGMDVPVALGLAAAFGASLLATVRGTGEVYYDSVTMFVALLLLARYLELRVRQASRSGAEMLARQLPATCEQLFPDGTVRRVPVARLAPGDRVRVRAGEIVPADGEILEGSSDLDESMLSGESRPVPRGPGQPVLAGCYNASSPLVIAVRRIGAGTRLAEIVALLERALADKPRLAVIADRVAAWFVAALLLIAAAVGLLWWTIVPERALMVTVAVLVVSCPCALSLATPAALAAAGAALSRRGVLLTRGHALETLAGVTDVVLDKTGTLTQGRFAVANVIALGKLAQAECLALAGALCRGGEHPAARALVAAAERAASPGGVSGFTAGGLNFEPLPTQLRNRPGQGVEALLDGRPIRVGRRDFVEALMPPALVPSALVPSTLVPPALVPPAPETPALVPSGPAGNEAALDALRHHLHDGASPVWLGDEGGLLAVFVLSDSERAQAAELLARLRALGLRCHLVSGDSQPTVRWWARHFGIEAAQGRISPEGKRDYVAALQRDGAVVLAIGDGINDGPVLAQAQVSIALASGAPLAQVGADAVLTHDGIADVATALAIARRARAVIRQNLAWAFAYNMVAIPLAASGHVNAWMAGIGMSLSSLLVVANAWRLLRVPKVR</sequence>
<dbReference type="Pfam" id="PF00702">
    <property type="entry name" value="Hydrolase"/>
    <property type="match status" value="1"/>
</dbReference>
<feature type="transmembrane region" description="Helical" evidence="15">
    <location>
        <begin position="213"/>
        <end position="232"/>
    </location>
</feature>
<dbReference type="InterPro" id="IPR023299">
    <property type="entry name" value="ATPase_P-typ_cyto_dom_N"/>
</dbReference>
<dbReference type="SUPFAM" id="SSF56784">
    <property type="entry name" value="HAD-like"/>
    <property type="match status" value="1"/>
</dbReference>
<keyword evidence="3" id="KW-0813">Transport</keyword>
<keyword evidence="8 15" id="KW-0547">Nucleotide-binding</keyword>
<dbReference type="InterPro" id="IPR008250">
    <property type="entry name" value="ATPase_P-typ_transduc_dom_A_sf"/>
</dbReference>
<evidence type="ECO:0000256" key="10">
    <source>
        <dbReference type="ARBA" id="ARBA00022842"/>
    </source>
</evidence>
<evidence type="ECO:0000256" key="6">
    <source>
        <dbReference type="ARBA" id="ARBA00022692"/>
    </source>
</evidence>
<dbReference type="NCBIfam" id="TIGR01525">
    <property type="entry name" value="ATPase-IB_hvy"/>
    <property type="match status" value="1"/>
</dbReference>
<evidence type="ECO:0000256" key="1">
    <source>
        <dbReference type="ARBA" id="ARBA00004651"/>
    </source>
</evidence>
<comment type="subcellular location">
    <subcellularLocation>
        <location evidence="1">Cell membrane</location>
        <topology evidence="1">Multi-pass membrane protein</topology>
    </subcellularLocation>
</comment>
<feature type="transmembrane region" description="Helical" evidence="15">
    <location>
        <begin position="252"/>
        <end position="273"/>
    </location>
</feature>
<dbReference type="AlphaFoldDB" id="A0A5M8B9E8"/>
<dbReference type="SUPFAM" id="SSF81665">
    <property type="entry name" value="Calcium ATPase, transmembrane domain M"/>
    <property type="match status" value="1"/>
</dbReference>
<dbReference type="RefSeq" id="WP_150082454.1">
    <property type="nucleotide sequence ID" value="NZ_VWRN01000018.1"/>
</dbReference>
<evidence type="ECO:0000256" key="8">
    <source>
        <dbReference type="ARBA" id="ARBA00022741"/>
    </source>
</evidence>
<reference evidence="18 19" key="1">
    <citation type="submission" date="2019-09" db="EMBL/GenBank/DDBJ databases">
        <title>Isolation of a novel species in the genus Cupriavidus from patients with sepsis using whole genome sequencing.</title>
        <authorList>
            <person name="Kweon O.J."/>
            <person name="Lee M.-K."/>
        </authorList>
    </citation>
    <scope>NUCLEOTIDE SEQUENCE [LARGE SCALE GENOMIC DNA]</scope>
    <source>
        <strain evidence="18 19">MKL-01</strain>
    </source>
</reference>
<dbReference type="GO" id="GO:0043682">
    <property type="term" value="F:P-type divalent copper transporter activity"/>
    <property type="evidence" value="ECO:0007669"/>
    <property type="project" value="TreeGrafter"/>
</dbReference>
<keyword evidence="11" id="KW-1278">Translocase</keyword>
<dbReference type="InterPro" id="IPR023214">
    <property type="entry name" value="HAD_sf"/>
</dbReference>
<dbReference type="Proteomes" id="UP000324324">
    <property type="component" value="Unassembled WGS sequence"/>
</dbReference>
<dbReference type="GO" id="GO:0005524">
    <property type="term" value="F:ATP binding"/>
    <property type="evidence" value="ECO:0007669"/>
    <property type="project" value="UniProtKB-UniRule"/>
</dbReference>
<dbReference type="InterPro" id="IPR023298">
    <property type="entry name" value="ATPase_P-typ_TM_dom_sf"/>
</dbReference>
<proteinExistence type="inferred from homology"/>
<feature type="region of interest" description="Disordered" evidence="16">
    <location>
        <begin position="1"/>
        <end position="22"/>
    </location>
</feature>
<dbReference type="NCBIfam" id="TIGR01494">
    <property type="entry name" value="ATPase_P-type"/>
    <property type="match status" value="2"/>
</dbReference>
<evidence type="ECO:0000256" key="15">
    <source>
        <dbReference type="RuleBase" id="RU362081"/>
    </source>
</evidence>
<evidence type="ECO:0000256" key="5">
    <source>
        <dbReference type="ARBA" id="ARBA00022553"/>
    </source>
</evidence>
<dbReference type="Gene3D" id="2.70.150.10">
    <property type="entry name" value="Calcium-transporting ATPase, cytoplasmic transduction domain A"/>
    <property type="match status" value="1"/>
</dbReference>
<evidence type="ECO:0000259" key="17">
    <source>
        <dbReference type="PROSITE" id="PS50846"/>
    </source>
</evidence>
<feature type="transmembrane region" description="Helical" evidence="15">
    <location>
        <begin position="462"/>
        <end position="484"/>
    </location>
</feature>
<dbReference type="SUPFAM" id="SSF55008">
    <property type="entry name" value="HMA, heavy metal-associated domain"/>
    <property type="match status" value="1"/>
</dbReference>
<dbReference type="GO" id="GO:0005886">
    <property type="term" value="C:plasma membrane"/>
    <property type="evidence" value="ECO:0007669"/>
    <property type="project" value="UniProtKB-SubCell"/>
</dbReference>
<dbReference type="Pfam" id="PF00122">
    <property type="entry name" value="E1-E2_ATPase"/>
    <property type="match status" value="1"/>
</dbReference>
<protein>
    <submittedName>
        <fullName evidence="18">Heavy metal translocating P-type ATPase</fullName>
    </submittedName>
</protein>
<dbReference type="GO" id="GO:0016887">
    <property type="term" value="F:ATP hydrolysis activity"/>
    <property type="evidence" value="ECO:0007669"/>
    <property type="project" value="InterPro"/>
</dbReference>
<dbReference type="InterPro" id="IPR027256">
    <property type="entry name" value="P-typ_ATPase_IB"/>
</dbReference>
<keyword evidence="13" id="KW-0406">Ion transport</keyword>
<dbReference type="InterPro" id="IPR021993">
    <property type="entry name" value="ATPase-cat-bd"/>
</dbReference>
<dbReference type="Pfam" id="PF00403">
    <property type="entry name" value="HMA"/>
    <property type="match status" value="1"/>
</dbReference>
<dbReference type="Gene3D" id="3.30.70.100">
    <property type="match status" value="1"/>
</dbReference>
<name>A0A5M8B9E8_9BURK</name>
<comment type="similarity">
    <text evidence="2 15">Belongs to the cation transport ATPase (P-type) (TC 3.A.3) family. Type IB subfamily.</text>
</comment>
<dbReference type="PROSITE" id="PS01229">
    <property type="entry name" value="COF_2"/>
    <property type="match status" value="1"/>
</dbReference>
<dbReference type="InterPro" id="IPR018303">
    <property type="entry name" value="ATPase_P-typ_P_site"/>
</dbReference>
<dbReference type="PROSITE" id="PS50846">
    <property type="entry name" value="HMA_2"/>
    <property type="match status" value="1"/>
</dbReference>
<keyword evidence="14 15" id="KW-0472">Membrane</keyword>
<dbReference type="PRINTS" id="PR00119">
    <property type="entry name" value="CATATPASE"/>
</dbReference>
<evidence type="ECO:0000256" key="7">
    <source>
        <dbReference type="ARBA" id="ARBA00022723"/>
    </source>
</evidence>
<gene>
    <name evidence="18" type="ORF">F1599_05490</name>
</gene>